<proteinExistence type="predicted"/>
<dbReference type="STRING" id="2518989.IMCC3088_100"/>
<keyword evidence="2" id="KW-1185">Reference proteome</keyword>
<gene>
    <name evidence="1" type="ORF">IMCC3088_100</name>
</gene>
<dbReference type="InterPro" id="IPR009749">
    <property type="entry name" value="DUF1315"/>
</dbReference>
<dbReference type="EMBL" id="AEIG01000010">
    <property type="protein sequence ID" value="EGG30649.1"/>
    <property type="molecule type" value="Genomic_DNA"/>
</dbReference>
<accession>F3KZ34</accession>
<name>F3KZ34_9GAMM</name>
<dbReference type="Proteomes" id="UP000005615">
    <property type="component" value="Unassembled WGS sequence"/>
</dbReference>
<dbReference type="RefSeq" id="WP_009574651.1">
    <property type="nucleotide sequence ID" value="NZ_AEIG01000010.1"/>
</dbReference>
<dbReference type="Pfam" id="PF07023">
    <property type="entry name" value="DUF1315"/>
    <property type="match status" value="1"/>
</dbReference>
<reference evidence="1 2" key="1">
    <citation type="journal article" date="2011" name="J. Bacteriol.">
        <title>Genome sequence of strain IMCC3088, a proteorhodopsin-containing marine bacterium belonging to the OM60/NOR5 clade.</title>
        <authorList>
            <person name="Jang Y."/>
            <person name="Oh H.M."/>
            <person name="Kang I."/>
            <person name="Lee K."/>
            <person name="Yang S.J."/>
            <person name="Cho J.C."/>
        </authorList>
    </citation>
    <scope>NUCLEOTIDE SEQUENCE [LARGE SCALE GENOMIC DNA]</scope>
    <source>
        <strain evidence="1 2">IMCC3088</strain>
    </source>
</reference>
<protein>
    <submittedName>
        <fullName evidence="1">Uncharacterized protein</fullName>
    </submittedName>
</protein>
<evidence type="ECO:0000313" key="2">
    <source>
        <dbReference type="Proteomes" id="UP000005615"/>
    </source>
</evidence>
<dbReference type="AlphaFoldDB" id="F3KZ34"/>
<organism evidence="1 2">
    <name type="scientific">Aequoribacter fuscus</name>
    <dbReference type="NCBI Taxonomy" id="2518989"/>
    <lineage>
        <taxon>Bacteria</taxon>
        <taxon>Pseudomonadati</taxon>
        <taxon>Pseudomonadota</taxon>
        <taxon>Gammaproteobacteria</taxon>
        <taxon>Cellvibrionales</taxon>
        <taxon>Halieaceae</taxon>
        <taxon>Aequoribacter</taxon>
    </lineage>
</organism>
<comment type="caution">
    <text evidence="1">The sequence shown here is derived from an EMBL/GenBank/DDBJ whole genome shotgun (WGS) entry which is preliminary data.</text>
</comment>
<sequence length="89" mass="10105">MPDSYQDAVARLSPDVYRRFVTALEIGRWPDGSVLEPHQREHVMQAVIAYGELNLPPEERIGYIDKGHKAGEECDDEVALVWSLNNDPK</sequence>
<dbReference type="OrthoDB" id="5616307at2"/>
<dbReference type="eggNOG" id="COG3139">
    <property type="taxonomic scope" value="Bacteria"/>
</dbReference>
<evidence type="ECO:0000313" key="1">
    <source>
        <dbReference type="EMBL" id="EGG30649.1"/>
    </source>
</evidence>